<reference evidence="2" key="1">
    <citation type="submission" date="2022-03" db="EMBL/GenBank/DDBJ databases">
        <authorList>
            <person name="Martin H S."/>
        </authorList>
    </citation>
    <scope>NUCLEOTIDE SEQUENCE [LARGE SCALE GENOMIC DNA]</scope>
</reference>
<comment type="caution">
    <text evidence="2">The sequence shown here is derived from an EMBL/GenBank/DDBJ whole genome shotgun (WGS) entry which is preliminary data.</text>
</comment>
<organism evidence="2 3">
    <name type="scientific">Iphiclides podalirius</name>
    <name type="common">scarce swallowtail</name>
    <dbReference type="NCBI Taxonomy" id="110791"/>
    <lineage>
        <taxon>Eukaryota</taxon>
        <taxon>Metazoa</taxon>
        <taxon>Ecdysozoa</taxon>
        <taxon>Arthropoda</taxon>
        <taxon>Hexapoda</taxon>
        <taxon>Insecta</taxon>
        <taxon>Pterygota</taxon>
        <taxon>Neoptera</taxon>
        <taxon>Endopterygota</taxon>
        <taxon>Lepidoptera</taxon>
        <taxon>Glossata</taxon>
        <taxon>Ditrysia</taxon>
        <taxon>Papilionoidea</taxon>
        <taxon>Papilionidae</taxon>
        <taxon>Papilioninae</taxon>
        <taxon>Iphiclides</taxon>
    </lineage>
</organism>
<dbReference type="Proteomes" id="UP000837857">
    <property type="component" value="Unassembled WGS sequence"/>
</dbReference>
<feature type="compositionally biased region" description="Basic and acidic residues" evidence="1">
    <location>
        <begin position="43"/>
        <end position="53"/>
    </location>
</feature>
<feature type="compositionally biased region" description="Polar residues" evidence="1">
    <location>
        <begin position="26"/>
        <end position="41"/>
    </location>
</feature>
<protein>
    <recommendedName>
        <fullName evidence="4">Remorin C-terminal domain-containing protein</fullName>
    </recommendedName>
</protein>
<accession>A0ABN8J6Y7</accession>
<name>A0ABN8J6Y7_9NEOP</name>
<proteinExistence type="predicted"/>
<sequence>MFGIRTPAKKPQKDMERSSPVYSEAPGTSTSSREMKTQNVRRSIGEWEADKTTKAKQSATTSANLKCNIPIQGGKRRLSIDEAHKTPEVAKEQQPDRVAEAKACLNKAKLHLSNSRNLRTDIKSE</sequence>
<evidence type="ECO:0000313" key="3">
    <source>
        <dbReference type="Proteomes" id="UP000837857"/>
    </source>
</evidence>
<keyword evidence="3" id="KW-1185">Reference proteome</keyword>
<feature type="non-terminal residue" evidence="2">
    <location>
        <position position="125"/>
    </location>
</feature>
<evidence type="ECO:0000256" key="1">
    <source>
        <dbReference type="SAM" id="MobiDB-lite"/>
    </source>
</evidence>
<evidence type="ECO:0000313" key="2">
    <source>
        <dbReference type="EMBL" id="CAH2079489.1"/>
    </source>
</evidence>
<evidence type="ECO:0008006" key="4">
    <source>
        <dbReference type="Google" id="ProtNLM"/>
    </source>
</evidence>
<feature type="region of interest" description="Disordered" evidence="1">
    <location>
        <begin position="1"/>
        <end position="62"/>
    </location>
</feature>
<gene>
    <name evidence="2" type="ORF">IPOD504_LOCUS17714</name>
</gene>
<dbReference type="EMBL" id="CAKOGK010000064">
    <property type="protein sequence ID" value="CAH2079489.1"/>
    <property type="molecule type" value="Genomic_DNA"/>
</dbReference>